<dbReference type="CDD" id="cd03784">
    <property type="entry name" value="GT1_Gtf-like"/>
    <property type="match status" value="1"/>
</dbReference>
<dbReference type="InterPro" id="IPR002213">
    <property type="entry name" value="UDP_glucos_trans"/>
</dbReference>
<proteinExistence type="inferred from homology"/>
<dbReference type="GO" id="GO:0035251">
    <property type="term" value="F:UDP-glucosyltransferase activity"/>
    <property type="evidence" value="ECO:0007669"/>
    <property type="project" value="InterPro"/>
</dbReference>
<accession>A0AB40BSZ8</accession>
<keyword evidence="2" id="KW-0328">Glycosyltransferase</keyword>
<dbReference type="PANTHER" id="PTHR48048">
    <property type="entry name" value="GLYCOSYLTRANSFERASE"/>
    <property type="match status" value="1"/>
</dbReference>
<evidence type="ECO:0000313" key="4">
    <source>
        <dbReference type="Proteomes" id="UP001515500"/>
    </source>
</evidence>
<dbReference type="GeneID" id="120266958"/>
<evidence type="ECO:0000313" key="5">
    <source>
        <dbReference type="RefSeq" id="XP_039130551.1"/>
    </source>
</evidence>
<dbReference type="AlphaFoldDB" id="A0AB40BSZ8"/>
<dbReference type="Gene3D" id="3.40.50.2000">
    <property type="entry name" value="Glycogen Phosphorylase B"/>
    <property type="match status" value="2"/>
</dbReference>
<dbReference type="PANTHER" id="PTHR48048:SF30">
    <property type="entry name" value="GLYCOSYLTRANSFERASE"/>
    <property type="match status" value="1"/>
</dbReference>
<protein>
    <submittedName>
        <fullName evidence="5">Anthocyanidin 3-O-glucosyltransferase 2-like</fullName>
    </submittedName>
</protein>
<evidence type="ECO:0000256" key="2">
    <source>
        <dbReference type="ARBA" id="ARBA00022676"/>
    </source>
</evidence>
<dbReference type="Pfam" id="PF00201">
    <property type="entry name" value="UDPGT"/>
    <property type="match status" value="1"/>
</dbReference>
<evidence type="ECO:0000256" key="3">
    <source>
        <dbReference type="ARBA" id="ARBA00022679"/>
    </source>
</evidence>
<name>A0AB40BSZ8_DIOCR</name>
<comment type="similarity">
    <text evidence="1">Belongs to the UDP-glycosyltransferase family.</text>
</comment>
<dbReference type="RefSeq" id="XP_039130551.1">
    <property type="nucleotide sequence ID" value="XM_039274617.1"/>
</dbReference>
<sequence>MEKQTLIFIPIPAAGHHASMVEMATRLLHHNPIFSATILHIPFHDFPLPSSSTSNPNNLSFHELPHLEPPQPNPNETYSVYVSLLVQLYKPHVKEAISALSGDVLVIDFFATTLIDVADELGIPTYIYCTSNAAMLAVMLHLPILDEEIHQDFEELEQDLIQVPGLPLISPRSLPESIASKKMQSYAWYLYHGRRFLEARGIIVNTFIELEHATLRSLSKRITNIYSIGPILSMQKRENYRHECMKWLDEQPEKSVVFLCFGSRGRFGEEQVKEMAGGIERSGKRFLWVMKGLEGMLPEGFEERNRKNGVVWKESVPQVEVLSHRAVGGFVTHCGWNSVMESLWFGVPMMTWPLYAEQHMNAWLMVKEWGVGVELRVERAGGVVIKKEEIENGVRCLMEESNVRVRVMEMKSVCRSAVNDGGSSFASFEGLVKDMFLVKARLKSRRGEQLHVIKGLE</sequence>
<keyword evidence="3" id="KW-0808">Transferase</keyword>
<dbReference type="FunFam" id="3.40.50.2000:FF:000056">
    <property type="entry name" value="Glycosyltransferase"/>
    <property type="match status" value="1"/>
</dbReference>
<dbReference type="Proteomes" id="UP001515500">
    <property type="component" value="Chromosome 8"/>
</dbReference>
<organism evidence="4 5">
    <name type="scientific">Dioscorea cayennensis subsp. rotundata</name>
    <name type="common">White Guinea yam</name>
    <name type="synonym">Dioscorea rotundata</name>
    <dbReference type="NCBI Taxonomy" id="55577"/>
    <lineage>
        <taxon>Eukaryota</taxon>
        <taxon>Viridiplantae</taxon>
        <taxon>Streptophyta</taxon>
        <taxon>Embryophyta</taxon>
        <taxon>Tracheophyta</taxon>
        <taxon>Spermatophyta</taxon>
        <taxon>Magnoliopsida</taxon>
        <taxon>Liliopsida</taxon>
        <taxon>Dioscoreales</taxon>
        <taxon>Dioscoreaceae</taxon>
        <taxon>Dioscorea</taxon>
    </lineage>
</organism>
<dbReference type="SUPFAM" id="SSF53756">
    <property type="entry name" value="UDP-Glycosyltransferase/glycogen phosphorylase"/>
    <property type="match status" value="1"/>
</dbReference>
<keyword evidence="4" id="KW-1185">Reference proteome</keyword>
<dbReference type="InterPro" id="IPR050481">
    <property type="entry name" value="UDP-glycosyltransf_plant"/>
</dbReference>
<reference evidence="5" key="1">
    <citation type="submission" date="2025-08" db="UniProtKB">
        <authorList>
            <consortium name="RefSeq"/>
        </authorList>
    </citation>
    <scope>IDENTIFICATION</scope>
</reference>
<gene>
    <name evidence="5" type="primary">LOC120266958</name>
</gene>
<evidence type="ECO:0000256" key="1">
    <source>
        <dbReference type="ARBA" id="ARBA00009995"/>
    </source>
</evidence>